<dbReference type="Gene3D" id="1.10.1450.10">
    <property type="entry name" value="Tetraspanin"/>
    <property type="match status" value="1"/>
</dbReference>
<sequence length="260" mass="29544">FSHYSTQSNHWLFARFLLKFLGFVFWGTAAALAFGGVWWILICKDYGYLFQEFFLSLPGCLAVAAAIILLPTGVLAISVSAKCSRYKQGALMYLLLVLLYLEMSLAVLAQIYSIWMASELKSSIGYLVYHYNGTRSQAPGNSTMDVIQRKLQCCGAQNYTDWLKETAASWHLPAEKAYVPESCCKEEYSHCRGDLGHLEQFFQEGCLKKLEDQLHFVMVYMFWCCIVVSVLELLAGVSNGILMKHQPFHNLRFLESSNFL</sequence>
<dbReference type="SUPFAM" id="SSF48652">
    <property type="entry name" value="Tetraspanin"/>
    <property type="match status" value="1"/>
</dbReference>
<evidence type="ECO:0008006" key="8">
    <source>
        <dbReference type="Google" id="ProtNLM"/>
    </source>
</evidence>
<organism evidence="6 7">
    <name type="scientific">Aquila chrysaetos chrysaetos</name>
    <dbReference type="NCBI Taxonomy" id="223781"/>
    <lineage>
        <taxon>Eukaryota</taxon>
        <taxon>Metazoa</taxon>
        <taxon>Chordata</taxon>
        <taxon>Craniata</taxon>
        <taxon>Vertebrata</taxon>
        <taxon>Euteleostomi</taxon>
        <taxon>Archelosauria</taxon>
        <taxon>Archosauria</taxon>
        <taxon>Dinosauria</taxon>
        <taxon>Saurischia</taxon>
        <taxon>Theropoda</taxon>
        <taxon>Coelurosauria</taxon>
        <taxon>Aves</taxon>
        <taxon>Neognathae</taxon>
        <taxon>Neoaves</taxon>
        <taxon>Telluraves</taxon>
        <taxon>Accipitrimorphae</taxon>
        <taxon>Accipitriformes</taxon>
        <taxon>Accipitridae</taxon>
        <taxon>Accipitrinae</taxon>
        <taxon>Aquila</taxon>
    </lineage>
</organism>
<dbReference type="InterPro" id="IPR018499">
    <property type="entry name" value="Tetraspanin/Peripherin"/>
</dbReference>
<comment type="subcellular location">
    <subcellularLocation>
        <location evidence="1">Membrane</location>
        <topology evidence="1">Multi-pass membrane protein</topology>
    </subcellularLocation>
</comment>
<proteinExistence type="predicted"/>
<keyword evidence="2 5" id="KW-0812">Transmembrane</keyword>
<name>A0A663EZF1_AQUCH</name>
<dbReference type="PANTHER" id="PTHR19282">
    <property type="entry name" value="TETRASPANIN"/>
    <property type="match status" value="1"/>
</dbReference>
<dbReference type="GO" id="GO:0005886">
    <property type="term" value="C:plasma membrane"/>
    <property type="evidence" value="ECO:0007669"/>
    <property type="project" value="TreeGrafter"/>
</dbReference>
<evidence type="ECO:0000256" key="2">
    <source>
        <dbReference type="ARBA" id="ARBA00022692"/>
    </source>
</evidence>
<evidence type="ECO:0000256" key="1">
    <source>
        <dbReference type="ARBA" id="ARBA00004141"/>
    </source>
</evidence>
<accession>A0A663EZF1</accession>
<evidence type="ECO:0000313" key="7">
    <source>
        <dbReference type="Proteomes" id="UP000472275"/>
    </source>
</evidence>
<dbReference type="Ensembl" id="ENSACCT00020018603.1">
    <property type="protein sequence ID" value="ENSACCP00020017825.1"/>
    <property type="gene ID" value="ENSACCG00020012246.1"/>
</dbReference>
<dbReference type="GeneTree" id="ENSGT00940000166621"/>
<feature type="transmembrane region" description="Helical" evidence="5">
    <location>
        <begin position="220"/>
        <end position="242"/>
    </location>
</feature>
<feature type="transmembrane region" description="Helical" evidence="5">
    <location>
        <begin position="20"/>
        <end position="41"/>
    </location>
</feature>
<dbReference type="InParanoid" id="A0A663EZF1"/>
<evidence type="ECO:0000256" key="5">
    <source>
        <dbReference type="SAM" id="Phobius"/>
    </source>
</evidence>
<dbReference type="PANTHER" id="PTHR19282:SF544">
    <property type="entry name" value="TETRASPANIN"/>
    <property type="match status" value="1"/>
</dbReference>
<dbReference type="Pfam" id="PF00335">
    <property type="entry name" value="Tetraspanin"/>
    <property type="match status" value="1"/>
</dbReference>
<evidence type="ECO:0000256" key="3">
    <source>
        <dbReference type="ARBA" id="ARBA00022989"/>
    </source>
</evidence>
<feature type="transmembrane region" description="Helical" evidence="5">
    <location>
        <begin position="91"/>
        <end position="115"/>
    </location>
</feature>
<dbReference type="InterPro" id="IPR008952">
    <property type="entry name" value="Tetraspanin_EC2_sf"/>
</dbReference>
<protein>
    <recommendedName>
        <fullName evidence="8">TSN3 protein</fullName>
    </recommendedName>
</protein>
<keyword evidence="7" id="KW-1185">Reference proteome</keyword>
<feature type="transmembrane region" description="Helical" evidence="5">
    <location>
        <begin position="53"/>
        <end position="79"/>
    </location>
</feature>
<dbReference type="Proteomes" id="UP000472275">
    <property type="component" value="Chromosome Z"/>
</dbReference>
<keyword evidence="3 5" id="KW-1133">Transmembrane helix</keyword>
<keyword evidence="4 5" id="KW-0472">Membrane</keyword>
<reference evidence="6" key="2">
    <citation type="submission" date="2025-09" db="UniProtKB">
        <authorList>
            <consortium name="Ensembl"/>
        </authorList>
    </citation>
    <scope>IDENTIFICATION</scope>
</reference>
<reference evidence="6" key="1">
    <citation type="submission" date="2025-08" db="UniProtKB">
        <authorList>
            <consortium name="Ensembl"/>
        </authorList>
    </citation>
    <scope>IDENTIFICATION</scope>
</reference>
<evidence type="ECO:0000256" key="4">
    <source>
        <dbReference type="ARBA" id="ARBA00023136"/>
    </source>
</evidence>
<evidence type="ECO:0000313" key="6">
    <source>
        <dbReference type="Ensembl" id="ENSACCP00020017825.1"/>
    </source>
</evidence>
<dbReference type="AlphaFoldDB" id="A0A663EZF1"/>